<comment type="caution">
    <text evidence="6">The sequence shown here is derived from an EMBL/GenBank/DDBJ whole genome shotgun (WGS) entry which is preliminary data.</text>
</comment>
<protein>
    <submittedName>
        <fullName evidence="6">MerR family transcriptional regulator</fullName>
    </submittedName>
</protein>
<dbReference type="SMART" id="SM00871">
    <property type="entry name" value="AraC_E_bind"/>
    <property type="match status" value="1"/>
</dbReference>
<evidence type="ECO:0000256" key="3">
    <source>
        <dbReference type="ARBA" id="ARBA00023125"/>
    </source>
</evidence>
<dbReference type="PANTHER" id="PTHR30204:SF69">
    <property type="entry name" value="MERR-FAMILY TRANSCRIPTIONAL REGULATOR"/>
    <property type="match status" value="1"/>
</dbReference>
<gene>
    <name evidence="6" type="ORF">ACFOZY_10805</name>
</gene>
<sequence length="246" mass="28306">MLSIGRMARLFGITSKTIKHYEEVGLLQPAYVNPDNGYRYYAYAQQQRLQQICLLRSFGVSLNDIKEMDKTGMKHILKSRLTAIEVEISALEEMKGQIIYQLGKGEEEMDIRFETIEPFIVSGFEHKGLVKEIPQVWVDLNNEYSNLKSPAEQSFGVCLSGDGQQVHYVAAYERELWRRTDLQDVEIEGGRYVVAKVDGGIPNIPTTFDYITKMDDLEFRDAPDFERYIHPIGSTVDEIEIWVPIR</sequence>
<dbReference type="InterPro" id="IPR029442">
    <property type="entry name" value="GyrI-like"/>
</dbReference>
<keyword evidence="3" id="KW-0238">DNA-binding</keyword>
<dbReference type="Gene3D" id="1.10.1660.10">
    <property type="match status" value="1"/>
</dbReference>
<dbReference type="RefSeq" id="WP_378155278.1">
    <property type="nucleotide sequence ID" value="NZ_JBHSEC010000019.1"/>
</dbReference>
<dbReference type="Proteomes" id="UP001595817">
    <property type="component" value="Unassembled WGS sequence"/>
</dbReference>
<accession>A0ABV8X562</accession>
<keyword evidence="4" id="KW-0804">Transcription</keyword>
<keyword evidence="7" id="KW-1185">Reference proteome</keyword>
<evidence type="ECO:0000256" key="2">
    <source>
        <dbReference type="ARBA" id="ARBA00023015"/>
    </source>
</evidence>
<dbReference type="SUPFAM" id="SSF46955">
    <property type="entry name" value="Putative DNA-binding domain"/>
    <property type="match status" value="1"/>
</dbReference>
<keyword evidence="2" id="KW-0805">Transcription regulation</keyword>
<dbReference type="Gene3D" id="3.20.80.10">
    <property type="entry name" value="Regulatory factor, effector binding domain"/>
    <property type="match status" value="1"/>
</dbReference>
<evidence type="ECO:0000259" key="5">
    <source>
        <dbReference type="PROSITE" id="PS50937"/>
    </source>
</evidence>
<feature type="domain" description="HTH merR-type" evidence="5">
    <location>
        <begin position="1"/>
        <end position="71"/>
    </location>
</feature>
<dbReference type="PROSITE" id="PS50937">
    <property type="entry name" value="HTH_MERR_2"/>
    <property type="match status" value="1"/>
</dbReference>
<dbReference type="Pfam" id="PF06445">
    <property type="entry name" value="GyrI-like"/>
    <property type="match status" value="1"/>
</dbReference>
<evidence type="ECO:0000256" key="4">
    <source>
        <dbReference type="ARBA" id="ARBA00023163"/>
    </source>
</evidence>
<reference evidence="7" key="1">
    <citation type="journal article" date="2019" name="Int. J. Syst. Evol. Microbiol.">
        <title>The Global Catalogue of Microorganisms (GCM) 10K type strain sequencing project: providing services to taxonomists for standard genome sequencing and annotation.</title>
        <authorList>
            <consortium name="The Broad Institute Genomics Platform"/>
            <consortium name="The Broad Institute Genome Sequencing Center for Infectious Disease"/>
            <person name="Wu L."/>
            <person name="Ma J."/>
        </authorList>
    </citation>
    <scope>NUCLEOTIDE SEQUENCE [LARGE SCALE GENOMIC DNA]</scope>
    <source>
        <strain evidence="7">CCUG 59778</strain>
    </source>
</reference>
<dbReference type="EMBL" id="JBHSEC010000019">
    <property type="protein sequence ID" value="MFC4410906.1"/>
    <property type="molecule type" value="Genomic_DNA"/>
</dbReference>
<dbReference type="InterPro" id="IPR011256">
    <property type="entry name" value="Reg_factor_effector_dom_sf"/>
</dbReference>
<name>A0ABV8X562_9LACT</name>
<dbReference type="SUPFAM" id="SSF55136">
    <property type="entry name" value="Probable bacterial effector-binding domain"/>
    <property type="match status" value="1"/>
</dbReference>
<dbReference type="InterPro" id="IPR009061">
    <property type="entry name" value="DNA-bd_dom_put_sf"/>
</dbReference>
<dbReference type="InterPro" id="IPR000551">
    <property type="entry name" value="MerR-type_HTH_dom"/>
</dbReference>
<dbReference type="InterPro" id="IPR010499">
    <property type="entry name" value="AraC_E-bd"/>
</dbReference>
<evidence type="ECO:0000313" key="7">
    <source>
        <dbReference type="Proteomes" id="UP001595817"/>
    </source>
</evidence>
<evidence type="ECO:0000256" key="1">
    <source>
        <dbReference type="ARBA" id="ARBA00022491"/>
    </source>
</evidence>
<dbReference type="Pfam" id="PF13411">
    <property type="entry name" value="MerR_1"/>
    <property type="match status" value="1"/>
</dbReference>
<organism evidence="6 7">
    <name type="scientific">Chungangia koreensis</name>
    <dbReference type="NCBI Taxonomy" id="752657"/>
    <lineage>
        <taxon>Bacteria</taxon>
        <taxon>Bacillati</taxon>
        <taxon>Bacillota</taxon>
        <taxon>Bacilli</taxon>
        <taxon>Lactobacillales</taxon>
        <taxon>Chungangia</taxon>
    </lineage>
</organism>
<dbReference type="SMART" id="SM00422">
    <property type="entry name" value="HTH_MERR"/>
    <property type="match status" value="1"/>
</dbReference>
<dbReference type="InterPro" id="IPR047057">
    <property type="entry name" value="MerR_fam"/>
</dbReference>
<evidence type="ECO:0000313" key="6">
    <source>
        <dbReference type="EMBL" id="MFC4410906.1"/>
    </source>
</evidence>
<keyword evidence="1" id="KW-0678">Repressor</keyword>
<proteinExistence type="predicted"/>
<dbReference type="PANTHER" id="PTHR30204">
    <property type="entry name" value="REDOX-CYCLING DRUG-SENSING TRANSCRIPTIONAL ACTIVATOR SOXR"/>
    <property type="match status" value="1"/>
</dbReference>